<evidence type="ECO:0000256" key="1">
    <source>
        <dbReference type="SAM" id="MobiDB-lite"/>
    </source>
</evidence>
<dbReference type="Gene3D" id="1.10.10.10">
    <property type="entry name" value="Winged helix-like DNA-binding domain superfamily/Winged helix DNA-binding domain"/>
    <property type="match status" value="1"/>
</dbReference>
<gene>
    <name evidence="2" type="ORF">GIX80_09755</name>
</gene>
<reference evidence="2 3" key="1">
    <citation type="submission" date="2019-11" db="EMBL/GenBank/DDBJ databases">
        <title>Draft genome sequence of 12 host-associated Lactobacillus reuteri rodent strains.</title>
        <authorList>
            <person name="Zhang S."/>
            <person name="Ozcam M."/>
            <person name="Van Pijkeren J.P."/>
        </authorList>
    </citation>
    <scope>NUCLEOTIDE SEQUENCE [LARGE SCALE GENOMIC DNA]</scope>
    <source>
        <strain evidence="2 3">L1604-1</strain>
    </source>
</reference>
<proteinExistence type="predicted"/>
<dbReference type="Pfam" id="PF13730">
    <property type="entry name" value="HTH_36"/>
    <property type="match status" value="1"/>
</dbReference>
<dbReference type="Proteomes" id="UP000441557">
    <property type="component" value="Unassembled WGS sequence"/>
</dbReference>
<comment type="caution">
    <text evidence="2">The sequence shown here is derived from an EMBL/GenBank/DDBJ whole genome shotgun (WGS) entry which is preliminary data.</text>
</comment>
<dbReference type="EMBL" id="WJMZ01000018">
    <property type="protein sequence ID" value="MRG84652.1"/>
    <property type="molecule type" value="Genomic_DNA"/>
</dbReference>
<name>A0AB36AGC1_LIMRT</name>
<evidence type="ECO:0000313" key="2">
    <source>
        <dbReference type="EMBL" id="MRG84652.1"/>
    </source>
</evidence>
<sequence>MKFNEHNNPTNPDYPRGYIYSQWKDYKKKIGKYCLIPNEIKQYLPLLTGPELNLYMFYAINADNTYGNSFYSVKTIAQELSVSTKTINNWNNTLVDLGLITHDIPLNHKSALAQLLPLTSFIARPDIGNLDRTRHQLVNAAKYKKTNELYLVIFHKGDKATPLKFTIYLRDGPSTKKDDQVEKAQEDDKVSKLANRDTTSEIEGPKWLMAALEEPNYVLSETDKKIIKNTDIPWQNHGSGQVAWIEHSGYFTLLIKNNAENENDDARLLDTLYSFATDEQVLHFKQNYRHCKIRA</sequence>
<feature type="region of interest" description="Disordered" evidence="1">
    <location>
        <begin position="174"/>
        <end position="196"/>
    </location>
</feature>
<organism evidence="2 3">
    <name type="scientific">Limosilactobacillus reuteri</name>
    <name type="common">Lactobacillus reuteri</name>
    <dbReference type="NCBI Taxonomy" id="1598"/>
    <lineage>
        <taxon>Bacteria</taxon>
        <taxon>Bacillati</taxon>
        <taxon>Bacillota</taxon>
        <taxon>Bacilli</taxon>
        <taxon>Lactobacillales</taxon>
        <taxon>Lactobacillaceae</taxon>
        <taxon>Limosilactobacillus</taxon>
    </lineage>
</organism>
<protein>
    <recommendedName>
        <fullName evidence="4">Helix-turn-helix domain-containing protein</fullName>
    </recommendedName>
</protein>
<dbReference type="RefSeq" id="WP_153706771.1">
    <property type="nucleotide sequence ID" value="NZ_JAFFPO010000029.1"/>
</dbReference>
<evidence type="ECO:0008006" key="4">
    <source>
        <dbReference type="Google" id="ProtNLM"/>
    </source>
</evidence>
<evidence type="ECO:0000313" key="3">
    <source>
        <dbReference type="Proteomes" id="UP000441557"/>
    </source>
</evidence>
<dbReference type="InterPro" id="IPR036388">
    <property type="entry name" value="WH-like_DNA-bd_sf"/>
</dbReference>
<dbReference type="AlphaFoldDB" id="A0AB36AGC1"/>
<accession>A0AB36AGC1</accession>